<dbReference type="GO" id="GO:0050121">
    <property type="term" value="F:N-acylglucosamine 2-epimerase activity"/>
    <property type="evidence" value="ECO:0007669"/>
    <property type="project" value="UniProtKB-EC"/>
</dbReference>
<comment type="caution">
    <text evidence="11">The sequence shown here is derived from an EMBL/GenBank/DDBJ whole genome shotgun (WGS) entry which is preliminary data.</text>
</comment>
<dbReference type="InterPro" id="IPR010819">
    <property type="entry name" value="AGE/CE"/>
</dbReference>
<comment type="catalytic activity">
    <reaction evidence="9">
        <text>an N-acyl-D-glucosamine = an N-acyl-D-mannosamine</text>
        <dbReference type="Rhea" id="RHEA:19033"/>
        <dbReference type="ChEBI" id="CHEBI:16062"/>
        <dbReference type="ChEBI" id="CHEBI:17274"/>
        <dbReference type="EC" id="5.1.3.8"/>
    </reaction>
    <physiologicalReaction direction="left-to-right" evidence="9">
        <dbReference type="Rhea" id="RHEA:19034"/>
    </physiologicalReaction>
    <physiologicalReaction direction="right-to-left" evidence="9">
        <dbReference type="Rhea" id="RHEA:19035"/>
    </physiologicalReaction>
</comment>
<evidence type="ECO:0000313" key="12">
    <source>
        <dbReference type="Proteomes" id="UP000828390"/>
    </source>
</evidence>
<evidence type="ECO:0000256" key="1">
    <source>
        <dbReference type="ARBA" id="ARBA00004878"/>
    </source>
</evidence>
<dbReference type="Gene3D" id="1.50.10.10">
    <property type="match status" value="1"/>
</dbReference>
<accession>A0A9D4D7R9</accession>
<dbReference type="AlphaFoldDB" id="A0A9D4D7R9"/>
<evidence type="ECO:0000256" key="2">
    <source>
        <dbReference type="ARBA" id="ARBA00008558"/>
    </source>
</evidence>
<reference evidence="11" key="2">
    <citation type="submission" date="2020-11" db="EMBL/GenBank/DDBJ databases">
        <authorList>
            <person name="McCartney M.A."/>
            <person name="Auch B."/>
            <person name="Kono T."/>
            <person name="Mallez S."/>
            <person name="Becker A."/>
            <person name="Gohl D.M."/>
            <person name="Silverstein K.A.T."/>
            <person name="Koren S."/>
            <person name="Bechman K.B."/>
            <person name="Herman A."/>
            <person name="Abrahante J.E."/>
            <person name="Garbe J."/>
        </authorList>
    </citation>
    <scope>NUCLEOTIDE SEQUENCE</scope>
    <source>
        <strain evidence="11">Duluth1</strain>
        <tissue evidence="11">Whole animal</tissue>
    </source>
</reference>
<evidence type="ECO:0000256" key="7">
    <source>
        <dbReference type="ARBA" id="ARBA00031909"/>
    </source>
</evidence>
<dbReference type="Pfam" id="PF07221">
    <property type="entry name" value="GlcNAc_2-epim"/>
    <property type="match status" value="1"/>
</dbReference>
<evidence type="ECO:0000256" key="9">
    <source>
        <dbReference type="ARBA" id="ARBA00034243"/>
    </source>
</evidence>
<protein>
    <recommendedName>
        <fullName evidence="4">N-acylglucosamine 2-epimerase</fullName>
        <ecNumber evidence="3">5.1.3.8</ecNumber>
    </recommendedName>
    <alternativeName>
        <fullName evidence="8">GlcNAc 2-epimerase</fullName>
    </alternativeName>
    <alternativeName>
        <fullName evidence="6">N-acetyl-D-glucosamine 2-epimerase</fullName>
    </alternativeName>
    <alternativeName>
        <fullName evidence="7">Renin-binding protein</fullName>
    </alternativeName>
</protein>
<evidence type="ECO:0000256" key="4">
    <source>
        <dbReference type="ARBA" id="ARBA00014959"/>
    </source>
</evidence>
<dbReference type="SUPFAM" id="SSF48208">
    <property type="entry name" value="Six-hairpin glycosidases"/>
    <property type="match status" value="1"/>
</dbReference>
<dbReference type="InterPro" id="IPR008928">
    <property type="entry name" value="6-hairpin_glycosidase_sf"/>
</dbReference>
<keyword evidence="12" id="KW-1185">Reference proteome</keyword>
<dbReference type="Proteomes" id="UP000828390">
    <property type="component" value="Unassembled WGS sequence"/>
</dbReference>
<keyword evidence="5" id="KW-0413">Isomerase</keyword>
<evidence type="ECO:0000256" key="5">
    <source>
        <dbReference type="ARBA" id="ARBA00023235"/>
    </source>
</evidence>
<organism evidence="11 12">
    <name type="scientific">Dreissena polymorpha</name>
    <name type="common">Zebra mussel</name>
    <name type="synonym">Mytilus polymorpha</name>
    <dbReference type="NCBI Taxonomy" id="45954"/>
    <lineage>
        <taxon>Eukaryota</taxon>
        <taxon>Metazoa</taxon>
        <taxon>Spiralia</taxon>
        <taxon>Lophotrochozoa</taxon>
        <taxon>Mollusca</taxon>
        <taxon>Bivalvia</taxon>
        <taxon>Autobranchia</taxon>
        <taxon>Heteroconchia</taxon>
        <taxon>Euheterodonta</taxon>
        <taxon>Imparidentia</taxon>
        <taxon>Neoheterodontei</taxon>
        <taxon>Myida</taxon>
        <taxon>Dreissenoidea</taxon>
        <taxon>Dreissenidae</taxon>
        <taxon>Dreissena</taxon>
    </lineage>
</organism>
<evidence type="ECO:0000256" key="3">
    <source>
        <dbReference type="ARBA" id="ARBA00013176"/>
    </source>
</evidence>
<dbReference type="EC" id="5.1.3.8" evidence="3"/>
<sequence length="344" mass="39932">MATVRQYDGDNAIERWRHCDDTTATVRYDYRIVAPMAEERLQEFYDEISEDLTRCVQFWLTHSQDDKYGPGRCGWAGFLMKFAKDASTGRCYLILTRDGKSIKMQRTIFSECFYTMAMSEMAKATKQELYKTEAIQMMDRLIHWVREDDTDIRQGRPPLAGEARSESLAVPMMLLCVTHELQTLDPSLCARYRDIQEWSVQKALSHVQREGTVILENVSTSGTELPGSLGRLMIPGHAIEAGWFLLRYAKQNGQDELAQKAIDQFMNGPFARGWDDECGGLYYFLDADRYSPVQLEWNMKMWWVHTETMVAFLMAYQHTRDGDHLHTFARVYDYCCSKVNNFVI</sequence>
<dbReference type="InterPro" id="IPR012341">
    <property type="entry name" value="6hp_glycosidase-like_sf"/>
</dbReference>
<gene>
    <name evidence="11" type="ORF">DPMN_046904</name>
</gene>
<reference evidence="11" key="1">
    <citation type="journal article" date="2019" name="bioRxiv">
        <title>The Genome of the Zebra Mussel, Dreissena polymorpha: A Resource for Invasive Species Research.</title>
        <authorList>
            <person name="McCartney M.A."/>
            <person name="Auch B."/>
            <person name="Kono T."/>
            <person name="Mallez S."/>
            <person name="Zhang Y."/>
            <person name="Obille A."/>
            <person name="Becker A."/>
            <person name="Abrahante J.E."/>
            <person name="Garbe J."/>
            <person name="Badalamenti J.P."/>
            <person name="Herman A."/>
            <person name="Mangelson H."/>
            <person name="Liachko I."/>
            <person name="Sullivan S."/>
            <person name="Sone E.D."/>
            <person name="Koren S."/>
            <person name="Silverstein K.A.T."/>
            <person name="Beckman K.B."/>
            <person name="Gohl D.M."/>
        </authorList>
    </citation>
    <scope>NUCLEOTIDE SEQUENCE</scope>
    <source>
        <strain evidence="11">Duluth1</strain>
        <tissue evidence="11">Whole animal</tissue>
    </source>
</reference>
<name>A0A9D4D7R9_DREPO</name>
<evidence type="ECO:0000256" key="6">
    <source>
        <dbReference type="ARBA" id="ARBA00031608"/>
    </source>
</evidence>
<dbReference type="PANTHER" id="PTHR15108">
    <property type="entry name" value="N-ACYLGLUCOSAMINE-2-EPIMERASE"/>
    <property type="match status" value="1"/>
</dbReference>
<dbReference type="EMBL" id="JAIWYP010000011">
    <property type="protein sequence ID" value="KAH3740205.1"/>
    <property type="molecule type" value="Genomic_DNA"/>
</dbReference>
<evidence type="ECO:0000313" key="11">
    <source>
        <dbReference type="EMBL" id="KAH3740205.1"/>
    </source>
</evidence>
<comment type="pathway">
    <text evidence="1">Amino-sugar metabolism; N-acetylneuraminate degradation.</text>
</comment>
<comment type="similarity">
    <text evidence="2">Belongs to the N-acylglucosamine 2-epimerase family.</text>
</comment>
<evidence type="ECO:0000256" key="8">
    <source>
        <dbReference type="ARBA" id="ARBA00033215"/>
    </source>
</evidence>
<comment type="subunit">
    <text evidence="10">Homodimer. Forms a heterodimer with renin and inhibits its activity.</text>
</comment>
<proteinExistence type="inferred from homology"/>
<evidence type="ECO:0000256" key="10">
    <source>
        <dbReference type="ARBA" id="ARBA00046544"/>
    </source>
</evidence>
<dbReference type="GO" id="GO:0005975">
    <property type="term" value="P:carbohydrate metabolic process"/>
    <property type="evidence" value="ECO:0007669"/>
    <property type="project" value="InterPro"/>
</dbReference>